<accession>A0ACC1QYL8</accession>
<proteinExistence type="predicted"/>
<gene>
    <name evidence="1" type="ORF">NLG97_g4184</name>
</gene>
<protein>
    <submittedName>
        <fullName evidence="1">Uncharacterized protein</fullName>
    </submittedName>
</protein>
<reference evidence="1" key="1">
    <citation type="submission" date="2022-07" db="EMBL/GenBank/DDBJ databases">
        <title>Genome Sequence of Lecanicillium saksenae.</title>
        <authorList>
            <person name="Buettner E."/>
        </authorList>
    </citation>
    <scope>NUCLEOTIDE SEQUENCE</scope>
    <source>
        <strain evidence="1">VT-O1</strain>
    </source>
</reference>
<sequence length="356" mass="40235">MDRIDSLLEWAAPRGVRLQGIQPHHEENSGIGMRAIKSLQKGDVLIAIPSRMMRGLDTISAATRAKLPPKMSIHGLLAAEFILKPPPETWVKVIPTFAEFNSIPFFWSQPAQALLPGTAQRLLKAQQRNFSRDWEKVQSAFPQVSRQDYAHAWFVVSTRAFYQETEETLQYPWLDRLALLPVADLFNHAAIGCKVQYNTDGYDVVADRSYSEGDEVYTSYGEHSNDFLLAEYGFLLQNNTHDRFDPEDLAPPDLSVEDTALLKQMKTIPMLRQVCGPASEEEFIPGFKRSNVTPAGAYDRSQLRKLQSKLLTEAKERRSHVVASSDCTEDQKATLLQRWGQIEELVQKAIRLSTAS</sequence>
<evidence type="ECO:0000313" key="1">
    <source>
        <dbReference type="EMBL" id="KAJ3494272.1"/>
    </source>
</evidence>
<keyword evidence="2" id="KW-1185">Reference proteome</keyword>
<comment type="caution">
    <text evidence="1">The sequence shown here is derived from an EMBL/GenBank/DDBJ whole genome shotgun (WGS) entry which is preliminary data.</text>
</comment>
<organism evidence="1 2">
    <name type="scientific">Lecanicillium saksenae</name>
    <dbReference type="NCBI Taxonomy" id="468837"/>
    <lineage>
        <taxon>Eukaryota</taxon>
        <taxon>Fungi</taxon>
        <taxon>Dikarya</taxon>
        <taxon>Ascomycota</taxon>
        <taxon>Pezizomycotina</taxon>
        <taxon>Sordariomycetes</taxon>
        <taxon>Hypocreomycetidae</taxon>
        <taxon>Hypocreales</taxon>
        <taxon>Cordycipitaceae</taxon>
        <taxon>Lecanicillium</taxon>
    </lineage>
</organism>
<dbReference type="EMBL" id="JANAKD010000395">
    <property type="protein sequence ID" value="KAJ3494272.1"/>
    <property type="molecule type" value="Genomic_DNA"/>
</dbReference>
<evidence type="ECO:0000313" key="2">
    <source>
        <dbReference type="Proteomes" id="UP001148737"/>
    </source>
</evidence>
<name>A0ACC1QYL8_9HYPO</name>
<dbReference type="Proteomes" id="UP001148737">
    <property type="component" value="Unassembled WGS sequence"/>
</dbReference>